<organism evidence="1 2">
    <name type="scientific">Aeromonas simiae</name>
    <dbReference type="NCBI Taxonomy" id="218936"/>
    <lineage>
        <taxon>Bacteria</taxon>
        <taxon>Pseudomonadati</taxon>
        <taxon>Pseudomonadota</taxon>
        <taxon>Gammaproteobacteria</taxon>
        <taxon>Aeromonadales</taxon>
        <taxon>Aeromonadaceae</taxon>
        <taxon>Aeromonas</taxon>
    </lineage>
</organism>
<gene>
    <name evidence="1" type="ORF">FE240_18795</name>
</gene>
<dbReference type="AlphaFoldDB" id="A0A5J6X2S3"/>
<dbReference type="Proteomes" id="UP000594034">
    <property type="component" value="Chromosome"/>
</dbReference>
<name>A0A5J6X2S3_9GAMM</name>
<accession>A0A5J6X2S3</accession>
<dbReference type="KEGG" id="asim:FE240_18795"/>
<sequence length="332" mass="37462">MFEDLSKTLKGLTSVSIPIEKDKKGFIDKQCPNEGCEFLFKVEHEDWSNLFKDEAVWCPLCRHQAPADQWFTKAQVEHCLGEAKRVLENTIHNALVSGAEKFNRKQSKYKFLSVSMKVSGGKKSTYALPAEAVDEMELEIECESCAAHFSVIGNAFFCPCCGENSVTQNYSDAIRKIRSKKKNIEVIKKALTDVAGLDEAEVTCRSILESCILDGVTAFQKYCEGLYSKYDNPPFNAFQRLEQGSQIWQETINYGYGDWLSHQELSSLNILFQKRHLLAHNDGIVDSRYIEKSNDRSYVVGQRVVIKNIDVDTLLNCLVKLGDGLIDAVKSV</sequence>
<dbReference type="EMBL" id="CP040449">
    <property type="protein sequence ID" value="QFI56538.1"/>
    <property type="molecule type" value="Genomic_DNA"/>
</dbReference>
<proteinExistence type="predicted"/>
<keyword evidence="2" id="KW-1185">Reference proteome</keyword>
<evidence type="ECO:0008006" key="3">
    <source>
        <dbReference type="Google" id="ProtNLM"/>
    </source>
</evidence>
<dbReference type="RefSeq" id="WP_193002869.1">
    <property type="nucleotide sequence ID" value="NZ_CP040449.1"/>
</dbReference>
<evidence type="ECO:0000313" key="1">
    <source>
        <dbReference type="EMBL" id="QFI56538.1"/>
    </source>
</evidence>
<protein>
    <recommendedName>
        <fullName evidence="3">HEPN domain-containing protein</fullName>
    </recommendedName>
</protein>
<evidence type="ECO:0000313" key="2">
    <source>
        <dbReference type="Proteomes" id="UP000594034"/>
    </source>
</evidence>
<reference evidence="1 2" key="1">
    <citation type="submission" date="2019-05" db="EMBL/GenBank/DDBJ databases">
        <title>OXA-830, a novel chromosomally encoded expanded-spectrum class D beta-lactamase in Aeromonas simiae.</title>
        <authorList>
            <person name="Zhou W."/>
            <person name="Chen Q."/>
        </authorList>
    </citation>
    <scope>NUCLEOTIDE SEQUENCE [LARGE SCALE GENOMIC DNA]</scope>
    <source>
        <strain evidence="1 2">A6</strain>
    </source>
</reference>